<accession>A0A2H0N846</accession>
<feature type="domain" description="PD-(D/E)XK endonuclease-like" evidence="1">
    <location>
        <begin position="83"/>
        <end position="242"/>
    </location>
</feature>
<dbReference type="EMBL" id="PCWO01000016">
    <property type="protein sequence ID" value="PIR05064.1"/>
    <property type="molecule type" value="Genomic_DNA"/>
</dbReference>
<protein>
    <recommendedName>
        <fullName evidence="1">PD-(D/E)XK endonuclease-like domain-containing protein</fullName>
    </recommendedName>
</protein>
<dbReference type="InterPro" id="IPR011604">
    <property type="entry name" value="PDDEXK-like_dom_sf"/>
</dbReference>
<dbReference type="Proteomes" id="UP000229893">
    <property type="component" value="Unassembled WGS sequence"/>
</dbReference>
<organism evidence="2 3">
    <name type="scientific">Candidatus Liptonbacteria bacterium CG11_big_fil_rev_8_21_14_0_20_35_14</name>
    <dbReference type="NCBI Taxonomy" id="1974634"/>
    <lineage>
        <taxon>Bacteria</taxon>
        <taxon>Candidatus Liptoniibacteriota</taxon>
    </lineage>
</organism>
<dbReference type="InterPro" id="IPR038726">
    <property type="entry name" value="PDDEXK_AddAB-type"/>
</dbReference>
<proteinExistence type="predicted"/>
<comment type="caution">
    <text evidence="2">The sequence shown here is derived from an EMBL/GenBank/DDBJ whole genome shotgun (WGS) entry which is preliminary data.</text>
</comment>
<evidence type="ECO:0000259" key="1">
    <source>
        <dbReference type="Pfam" id="PF12705"/>
    </source>
</evidence>
<dbReference type="AlphaFoldDB" id="A0A2H0N846"/>
<reference evidence="2 3" key="1">
    <citation type="submission" date="2017-09" db="EMBL/GenBank/DDBJ databases">
        <title>Depth-based differentiation of microbial function through sediment-hosted aquifers and enrichment of novel symbionts in the deep terrestrial subsurface.</title>
        <authorList>
            <person name="Probst A.J."/>
            <person name="Ladd B."/>
            <person name="Jarett J.K."/>
            <person name="Geller-Mcgrath D.E."/>
            <person name="Sieber C.M."/>
            <person name="Emerson J.B."/>
            <person name="Anantharaman K."/>
            <person name="Thomas B.C."/>
            <person name="Malmstrom R."/>
            <person name="Stieglmeier M."/>
            <person name="Klingl A."/>
            <person name="Woyke T."/>
            <person name="Ryan C.M."/>
            <person name="Banfield J.F."/>
        </authorList>
    </citation>
    <scope>NUCLEOTIDE SEQUENCE [LARGE SCALE GENOMIC DNA]</scope>
    <source>
        <strain evidence="2">CG11_big_fil_rev_8_21_14_0_20_35_14</strain>
    </source>
</reference>
<evidence type="ECO:0000313" key="2">
    <source>
        <dbReference type="EMBL" id="PIR05064.1"/>
    </source>
</evidence>
<dbReference type="Gene3D" id="3.90.320.10">
    <property type="match status" value="1"/>
</dbReference>
<evidence type="ECO:0000313" key="3">
    <source>
        <dbReference type="Proteomes" id="UP000229893"/>
    </source>
</evidence>
<dbReference type="Pfam" id="PF12705">
    <property type="entry name" value="PDDEXK_1"/>
    <property type="match status" value="1"/>
</dbReference>
<gene>
    <name evidence="2" type="ORF">COV57_01055</name>
</gene>
<name>A0A2H0N846_9BACT</name>
<sequence length="251" mass="29576">MSQYYKPHRNILWNYRGPNWRLSRSKIDLFKECPRCFYIDNKLGTARPPGFPFALNSAVDTLFKKEFDFYRVKGSRHPLMEQYGVEAVPFKNSNMNEWRENFKGIKYYHDKTGFTVSGAVDDIWINPKGELIVVDYKSTSKEEEINSLDKDWHNGYKRQMEVYQWLLRKNGFTVSDTGYFVYANGKTDREAFDKKLEFEVTLISYKGDDSWIEPTLSEIKKTLDSDKVPEASSECDYCTYRKAVKDVLENK</sequence>
<dbReference type="InterPro" id="IPR011335">
    <property type="entry name" value="Restrct_endonuc-II-like"/>
</dbReference>
<dbReference type="SUPFAM" id="SSF52980">
    <property type="entry name" value="Restriction endonuclease-like"/>
    <property type="match status" value="1"/>
</dbReference>